<keyword evidence="2" id="KW-0472">Membrane</keyword>
<evidence type="ECO:0000256" key="1">
    <source>
        <dbReference type="SAM" id="MobiDB-lite"/>
    </source>
</evidence>
<dbReference type="InterPro" id="IPR008965">
    <property type="entry name" value="CBM2/CBM3_carb-bd_dom_sf"/>
</dbReference>
<comment type="caution">
    <text evidence="4">The sequence shown here is derived from an EMBL/GenBank/DDBJ whole genome shotgun (WGS) entry which is preliminary data.</text>
</comment>
<dbReference type="Gene3D" id="2.60.40.290">
    <property type="match status" value="1"/>
</dbReference>
<accession>A0A5C4IZP2</accession>
<gene>
    <name evidence="4" type="ORF">ETD83_40835</name>
</gene>
<feature type="region of interest" description="Disordered" evidence="1">
    <location>
        <begin position="1"/>
        <end position="23"/>
    </location>
</feature>
<dbReference type="Proteomes" id="UP000309174">
    <property type="component" value="Unassembled WGS sequence"/>
</dbReference>
<dbReference type="Pfam" id="PF00553">
    <property type="entry name" value="CBM_2"/>
    <property type="match status" value="1"/>
</dbReference>
<feature type="transmembrane region" description="Helical" evidence="2">
    <location>
        <begin position="26"/>
        <end position="46"/>
    </location>
</feature>
<evidence type="ECO:0000256" key="2">
    <source>
        <dbReference type="SAM" id="Phobius"/>
    </source>
</evidence>
<evidence type="ECO:0000313" key="4">
    <source>
        <dbReference type="EMBL" id="TMQ84424.1"/>
    </source>
</evidence>
<dbReference type="GO" id="GO:0030247">
    <property type="term" value="F:polysaccharide binding"/>
    <property type="evidence" value="ECO:0007669"/>
    <property type="project" value="UniProtKB-UniRule"/>
</dbReference>
<dbReference type="AlphaFoldDB" id="A0A5C4IZP2"/>
<evidence type="ECO:0000259" key="3">
    <source>
        <dbReference type="PROSITE" id="PS51173"/>
    </source>
</evidence>
<dbReference type="GO" id="GO:0004553">
    <property type="term" value="F:hydrolase activity, hydrolyzing O-glycosyl compounds"/>
    <property type="evidence" value="ECO:0007669"/>
    <property type="project" value="InterPro"/>
</dbReference>
<protein>
    <recommendedName>
        <fullName evidence="3">CBM2 domain-containing protein</fullName>
    </recommendedName>
</protein>
<dbReference type="SMART" id="SM00637">
    <property type="entry name" value="CBD_II"/>
    <property type="match status" value="1"/>
</dbReference>
<keyword evidence="2" id="KW-0812">Transmembrane</keyword>
<keyword evidence="5" id="KW-1185">Reference proteome</keyword>
<feature type="non-terminal residue" evidence="4">
    <location>
        <position position="1"/>
    </location>
</feature>
<dbReference type="InterPro" id="IPR012291">
    <property type="entry name" value="CBM2_carb-bd_dom_sf"/>
</dbReference>
<dbReference type="SUPFAM" id="SSF49384">
    <property type="entry name" value="Carbohydrate-binding domain"/>
    <property type="match status" value="1"/>
</dbReference>
<reference evidence="4 5" key="1">
    <citation type="submission" date="2019-05" db="EMBL/GenBank/DDBJ databases">
        <title>Draft genome sequence of Actinomadura sp. 14C53.</title>
        <authorList>
            <person name="Saricaoglu S."/>
            <person name="Isik K."/>
        </authorList>
    </citation>
    <scope>NUCLEOTIDE SEQUENCE [LARGE SCALE GENOMIC DNA]</scope>
    <source>
        <strain evidence="4 5">14C53</strain>
    </source>
</reference>
<feature type="compositionally biased region" description="Pro residues" evidence="1">
    <location>
        <begin position="11"/>
        <end position="22"/>
    </location>
</feature>
<organism evidence="4 5">
    <name type="scientific">Actinomadura soli</name>
    <dbReference type="NCBI Taxonomy" id="2508997"/>
    <lineage>
        <taxon>Bacteria</taxon>
        <taxon>Bacillati</taxon>
        <taxon>Actinomycetota</taxon>
        <taxon>Actinomycetes</taxon>
        <taxon>Streptosporangiales</taxon>
        <taxon>Thermomonosporaceae</taxon>
        <taxon>Actinomadura</taxon>
    </lineage>
</organism>
<proteinExistence type="predicted"/>
<evidence type="ECO:0000313" key="5">
    <source>
        <dbReference type="Proteomes" id="UP000309174"/>
    </source>
</evidence>
<sequence>RDPNPTRVLNGPPPMDPPPPSARKPLIIAGAAVGVIALVAVLLAALSPDSSEPPAAAPPPTAGSSRAEPAAACSVSYRIVGTWERGFQATVRITNLGGGAIDGWTLGFEFPDGQAIVQLWNGSQVQSGSSVTVTSADWNSAIPPSGTAEFGFLGRQDGANSAPSRFTLNGAPCGP</sequence>
<feature type="domain" description="CBM2" evidence="3">
    <location>
        <begin position="66"/>
        <end position="175"/>
    </location>
</feature>
<dbReference type="PROSITE" id="PS51173">
    <property type="entry name" value="CBM2"/>
    <property type="match status" value="1"/>
</dbReference>
<feature type="region of interest" description="Disordered" evidence="1">
    <location>
        <begin position="49"/>
        <end position="68"/>
    </location>
</feature>
<keyword evidence="2" id="KW-1133">Transmembrane helix</keyword>
<dbReference type="GO" id="GO:0005975">
    <property type="term" value="P:carbohydrate metabolic process"/>
    <property type="evidence" value="ECO:0007669"/>
    <property type="project" value="InterPro"/>
</dbReference>
<dbReference type="EMBL" id="VCKW01000477">
    <property type="protein sequence ID" value="TMQ84424.1"/>
    <property type="molecule type" value="Genomic_DNA"/>
</dbReference>
<dbReference type="RefSeq" id="WP_171064726.1">
    <property type="nucleotide sequence ID" value="NZ_VCKW01000477.1"/>
</dbReference>
<dbReference type="InterPro" id="IPR001919">
    <property type="entry name" value="CBD2"/>
</dbReference>
<name>A0A5C4IZP2_9ACTN</name>